<organism evidence="1 2">
    <name type="scientific">Hydnomerulius pinastri MD-312</name>
    <dbReference type="NCBI Taxonomy" id="994086"/>
    <lineage>
        <taxon>Eukaryota</taxon>
        <taxon>Fungi</taxon>
        <taxon>Dikarya</taxon>
        <taxon>Basidiomycota</taxon>
        <taxon>Agaricomycotina</taxon>
        <taxon>Agaricomycetes</taxon>
        <taxon>Agaricomycetidae</taxon>
        <taxon>Boletales</taxon>
        <taxon>Boletales incertae sedis</taxon>
        <taxon>Leucogyrophana</taxon>
    </lineage>
</organism>
<dbReference type="SUPFAM" id="SSF56112">
    <property type="entry name" value="Protein kinase-like (PK-like)"/>
    <property type="match status" value="1"/>
</dbReference>
<accession>A0A0C9WF66</accession>
<evidence type="ECO:0008006" key="3">
    <source>
        <dbReference type="Google" id="ProtNLM"/>
    </source>
</evidence>
<dbReference type="InterPro" id="IPR051678">
    <property type="entry name" value="AGP_Transferase"/>
</dbReference>
<dbReference type="Proteomes" id="UP000053820">
    <property type="component" value="Unassembled WGS sequence"/>
</dbReference>
<dbReference type="OrthoDB" id="5404599at2759"/>
<gene>
    <name evidence="1" type="ORF">HYDPIDRAFT_111855</name>
</gene>
<protein>
    <recommendedName>
        <fullName evidence="3">Aminoglycoside phosphotransferase domain-containing protein</fullName>
    </recommendedName>
</protein>
<dbReference type="PANTHER" id="PTHR21310:SF58">
    <property type="entry name" value="AMINOGLYCOSIDE PHOSPHOTRANSFERASE DOMAIN-CONTAINING PROTEIN"/>
    <property type="match status" value="1"/>
</dbReference>
<dbReference type="EMBL" id="KN839846">
    <property type="protein sequence ID" value="KIJ64526.1"/>
    <property type="molecule type" value="Genomic_DNA"/>
</dbReference>
<keyword evidence="2" id="KW-1185">Reference proteome</keyword>
<dbReference type="PANTHER" id="PTHR21310">
    <property type="entry name" value="AMINOGLYCOSIDE PHOSPHOTRANSFERASE-RELATED-RELATED"/>
    <property type="match status" value="1"/>
</dbReference>
<dbReference type="HOGENOM" id="CLU_1610771_0_0_1"/>
<proteinExistence type="predicted"/>
<evidence type="ECO:0000313" key="2">
    <source>
        <dbReference type="Proteomes" id="UP000053820"/>
    </source>
</evidence>
<dbReference type="InterPro" id="IPR011009">
    <property type="entry name" value="Kinase-like_dom_sf"/>
</dbReference>
<name>A0A0C9WF66_9AGAM</name>
<reference evidence="1 2" key="1">
    <citation type="submission" date="2014-04" db="EMBL/GenBank/DDBJ databases">
        <title>Evolutionary Origins and Diversification of the Mycorrhizal Mutualists.</title>
        <authorList>
            <consortium name="DOE Joint Genome Institute"/>
            <consortium name="Mycorrhizal Genomics Consortium"/>
            <person name="Kohler A."/>
            <person name="Kuo A."/>
            <person name="Nagy L.G."/>
            <person name="Floudas D."/>
            <person name="Copeland A."/>
            <person name="Barry K.W."/>
            <person name="Cichocki N."/>
            <person name="Veneault-Fourrey C."/>
            <person name="LaButti K."/>
            <person name="Lindquist E.A."/>
            <person name="Lipzen A."/>
            <person name="Lundell T."/>
            <person name="Morin E."/>
            <person name="Murat C."/>
            <person name="Riley R."/>
            <person name="Ohm R."/>
            <person name="Sun H."/>
            <person name="Tunlid A."/>
            <person name="Henrissat B."/>
            <person name="Grigoriev I.V."/>
            <person name="Hibbett D.S."/>
            <person name="Martin F."/>
        </authorList>
    </citation>
    <scope>NUCLEOTIDE SEQUENCE [LARGE SCALE GENOMIC DNA]</scope>
    <source>
        <strain evidence="1 2">MD-312</strain>
    </source>
</reference>
<sequence length="159" mass="18465">MHWLVRLDWLHAFYGSSNIFRISRRRVIKTGWFVRTTEAATMRYVARHTSIPVPKVYDAWTLPDGRGGAISMEWIEGAETLERRWPSMSNKQKLKVVVQLRGYVDELRSLSQPPDQEGWIGPLDSSPCWDARLKGQPCGPFPSERAFNQFRLSLLDQFK</sequence>
<dbReference type="AlphaFoldDB" id="A0A0C9WF66"/>
<evidence type="ECO:0000313" key="1">
    <source>
        <dbReference type="EMBL" id="KIJ64526.1"/>
    </source>
</evidence>